<keyword evidence="5" id="KW-0862">Zinc</keyword>
<evidence type="ECO:0000256" key="5">
    <source>
        <dbReference type="ARBA" id="ARBA00022833"/>
    </source>
</evidence>
<dbReference type="InterPro" id="IPR004217">
    <property type="entry name" value="Tim10-like"/>
</dbReference>
<keyword evidence="13" id="KW-1185">Reference proteome</keyword>
<evidence type="ECO:0000256" key="2">
    <source>
        <dbReference type="ARBA" id="ARBA00022448"/>
    </source>
</evidence>
<dbReference type="Proteomes" id="UP001527925">
    <property type="component" value="Unassembled WGS sequence"/>
</dbReference>
<comment type="subcellular location">
    <subcellularLocation>
        <location evidence="10">Mitochondrion inner membrane</location>
        <topology evidence="10">Peripheral membrane protein</topology>
        <orientation evidence="10">Intermembrane side</orientation>
    </subcellularLocation>
</comment>
<evidence type="ECO:0000256" key="4">
    <source>
        <dbReference type="ARBA" id="ARBA00022792"/>
    </source>
</evidence>
<keyword evidence="4 10" id="KW-0472">Membrane</keyword>
<keyword evidence="4 10" id="KW-0999">Mitochondrion inner membrane</keyword>
<evidence type="ECO:0000256" key="8">
    <source>
        <dbReference type="ARBA" id="ARBA00023128"/>
    </source>
</evidence>
<name>A0ABR4N7D4_9FUNG</name>
<organism evidence="12 13">
    <name type="scientific">Polyrhizophydium stewartii</name>
    <dbReference type="NCBI Taxonomy" id="2732419"/>
    <lineage>
        <taxon>Eukaryota</taxon>
        <taxon>Fungi</taxon>
        <taxon>Fungi incertae sedis</taxon>
        <taxon>Chytridiomycota</taxon>
        <taxon>Chytridiomycota incertae sedis</taxon>
        <taxon>Chytridiomycetes</taxon>
        <taxon>Rhizophydiales</taxon>
        <taxon>Rhizophydiales incertae sedis</taxon>
        <taxon>Polyrhizophydium</taxon>
    </lineage>
</organism>
<evidence type="ECO:0000256" key="9">
    <source>
        <dbReference type="ARBA" id="ARBA00023157"/>
    </source>
</evidence>
<feature type="domain" description="Tim10-like" evidence="11">
    <location>
        <begin position="15"/>
        <end position="77"/>
    </location>
</feature>
<protein>
    <recommendedName>
        <fullName evidence="10">Mitochondrial import inner membrane translocase subunit</fullName>
    </recommendedName>
</protein>
<gene>
    <name evidence="12" type="primary">TIM10</name>
    <name evidence="12" type="ORF">HK105_205021</name>
</gene>
<dbReference type="EMBL" id="JADGIZ020000024">
    <property type="protein sequence ID" value="KAL2915405.1"/>
    <property type="molecule type" value="Genomic_DNA"/>
</dbReference>
<keyword evidence="8 10" id="KW-0496">Mitochondrion</keyword>
<evidence type="ECO:0000256" key="3">
    <source>
        <dbReference type="ARBA" id="ARBA00022723"/>
    </source>
</evidence>
<comment type="subunit">
    <text evidence="10">Heterohexamer.</text>
</comment>
<keyword evidence="6 10" id="KW-0653">Protein transport</keyword>
<evidence type="ECO:0000313" key="13">
    <source>
        <dbReference type="Proteomes" id="UP001527925"/>
    </source>
</evidence>
<dbReference type="Gene3D" id="1.10.287.810">
    <property type="entry name" value="Mitochondrial import inner membrane translocase subunit tim13 like domains"/>
    <property type="match status" value="1"/>
</dbReference>
<evidence type="ECO:0000256" key="7">
    <source>
        <dbReference type="ARBA" id="ARBA00023010"/>
    </source>
</evidence>
<evidence type="ECO:0000259" key="11">
    <source>
        <dbReference type="Pfam" id="PF02953"/>
    </source>
</evidence>
<sequence length="84" mass="9561">MSTLGRPGNKSMALLQIEQQLLMTTQLLSGALKNCHTKCINTEYRDGELHKGESVCVDRCVSKFLEVNIFIMKKFQEKQEQEGL</sequence>
<keyword evidence="7 10" id="KW-0811">Translocation</keyword>
<dbReference type="Pfam" id="PF02953">
    <property type="entry name" value="zf-Tim10_DDP"/>
    <property type="match status" value="1"/>
</dbReference>
<accession>A0ABR4N7D4</accession>
<dbReference type="PANTHER" id="PTHR11038:SF16">
    <property type="entry name" value="MITOCHONDRIAL IMPORT INNER MEMBRANE TRANSLOCASE SUBUNIT TIM10"/>
    <property type="match status" value="1"/>
</dbReference>
<dbReference type="PANTHER" id="PTHR11038">
    <property type="entry name" value="MITOCHONDRIAL IMPORT INNER MEMBRANE TRANSLOCASE SUBUNIT TIM10"/>
    <property type="match status" value="1"/>
</dbReference>
<comment type="similarity">
    <text evidence="1 10">Belongs to the small Tim family.</text>
</comment>
<evidence type="ECO:0000256" key="1">
    <source>
        <dbReference type="ARBA" id="ARBA00006720"/>
    </source>
</evidence>
<evidence type="ECO:0000256" key="6">
    <source>
        <dbReference type="ARBA" id="ARBA00022927"/>
    </source>
</evidence>
<reference evidence="12 13" key="1">
    <citation type="submission" date="2023-09" db="EMBL/GenBank/DDBJ databases">
        <title>Pangenome analysis of Batrachochytrium dendrobatidis and related Chytrids.</title>
        <authorList>
            <person name="Yacoub M.N."/>
            <person name="Stajich J.E."/>
            <person name="James T.Y."/>
        </authorList>
    </citation>
    <scope>NUCLEOTIDE SEQUENCE [LARGE SCALE GENOMIC DNA]</scope>
    <source>
        <strain evidence="12 13">JEL0888</strain>
    </source>
</reference>
<keyword evidence="10" id="KW-0143">Chaperone</keyword>
<evidence type="ECO:0000313" key="12">
    <source>
        <dbReference type="EMBL" id="KAL2915405.1"/>
    </source>
</evidence>
<evidence type="ECO:0000256" key="10">
    <source>
        <dbReference type="RuleBase" id="RU367043"/>
    </source>
</evidence>
<comment type="domain">
    <text evidence="10">The twin CX3C motif contains 4 conserved Cys residues that form 2 disulfide bonds in the mitochondrial intermembrane space.</text>
</comment>
<keyword evidence="9 10" id="KW-1015">Disulfide bond</keyword>
<keyword evidence="2 10" id="KW-0813">Transport</keyword>
<comment type="caution">
    <text evidence="12">The sequence shown here is derived from an EMBL/GenBank/DDBJ whole genome shotgun (WGS) entry which is preliminary data.</text>
</comment>
<proteinExistence type="inferred from homology"/>
<keyword evidence="3" id="KW-0479">Metal-binding</keyword>
<dbReference type="SUPFAM" id="SSF144122">
    <property type="entry name" value="Tim10-like"/>
    <property type="match status" value="1"/>
</dbReference>
<dbReference type="InterPro" id="IPR035427">
    <property type="entry name" value="Tim10-like_dom_sf"/>
</dbReference>
<comment type="function">
    <text evidence="10">Mitochondrial intermembrane chaperone that participates in the import and insertion of some multi-pass transmembrane proteins into the mitochondrial inner membrane. Also required for the transfer of beta-barrel precursors from the TOM complex to the sorting and assembly machinery (SAM complex) of the outer membrane. Acts as a chaperone-like protein that protects the hydrophobic precursors from aggregation and guide them through the mitochondrial intermembrane space.</text>
</comment>